<proteinExistence type="predicted"/>
<keyword evidence="2" id="KW-1185">Reference proteome</keyword>
<evidence type="ECO:0000313" key="2">
    <source>
        <dbReference type="Proteomes" id="UP000667802"/>
    </source>
</evidence>
<dbReference type="Proteomes" id="UP000667802">
    <property type="component" value="Unassembled WGS sequence"/>
</dbReference>
<accession>A0AAP5M734</accession>
<dbReference type="EMBL" id="JAALHA020000001">
    <property type="protein sequence ID" value="MDR9893297.1"/>
    <property type="molecule type" value="Genomic_DNA"/>
</dbReference>
<dbReference type="AlphaFoldDB" id="A0AAP5M734"/>
<protein>
    <submittedName>
        <fullName evidence="1">Uncharacterized protein</fullName>
    </submittedName>
</protein>
<gene>
    <name evidence="1" type="ORF">G7B40_001680</name>
</gene>
<sequence>MITDLITETTVNSGVIRQYIARLLQVGEVVPIKLISSLLESIESLEEINKFLKKEISPSIEIHFTESERLKQLIDQQINCKNDDRLS</sequence>
<organism evidence="1 2">
    <name type="scientific">Aetokthonos hydrillicola Thurmond2011</name>
    <dbReference type="NCBI Taxonomy" id="2712845"/>
    <lineage>
        <taxon>Bacteria</taxon>
        <taxon>Bacillati</taxon>
        <taxon>Cyanobacteriota</taxon>
        <taxon>Cyanophyceae</taxon>
        <taxon>Nostocales</taxon>
        <taxon>Hapalosiphonaceae</taxon>
        <taxon>Aetokthonos</taxon>
    </lineage>
</organism>
<comment type="caution">
    <text evidence="1">The sequence shown here is derived from an EMBL/GenBank/DDBJ whole genome shotgun (WGS) entry which is preliminary data.</text>
</comment>
<reference evidence="2" key="1">
    <citation type="journal article" date="2021" name="Science">
        <title>Hunting the eagle killer: A cyanobacterial neurotoxin causes vacuolar myelinopathy.</title>
        <authorList>
            <person name="Breinlinger S."/>
            <person name="Phillips T.J."/>
            <person name="Haram B.N."/>
            <person name="Mares J."/>
            <person name="Martinez Yerena J.A."/>
            <person name="Hrouzek P."/>
            <person name="Sobotka R."/>
            <person name="Henderson W.M."/>
            <person name="Schmieder P."/>
            <person name="Williams S.M."/>
            <person name="Lauderdale J.D."/>
            <person name="Wilde H.D."/>
            <person name="Gerrin W."/>
            <person name="Kust A."/>
            <person name="Washington J.W."/>
            <person name="Wagner C."/>
            <person name="Geier B."/>
            <person name="Liebeke M."/>
            <person name="Enke H."/>
            <person name="Niedermeyer T.H.J."/>
            <person name="Wilde S.B."/>
        </authorList>
    </citation>
    <scope>NUCLEOTIDE SEQUENCE [LARGE SCALE GENOMIC DNA]</scope>
    <source>
        <strain evidence="2">Thurmond2011</strain>
    </source>
</reference>
<evidence type="ECO:0000313" key="1">
    <source>
        <dbReference type="EMBL" id="MDR9893297.1"/>
    </source>
</evidence>
<name>A0AAP5M734_9CYAN</name>